<evidence type="ECO:0000313" key="2">
    <source>
        <dbReference type="Proteomes" id="UP000077275"/>
    </source>
</evidence>
<dbReference type="AlphaFoldDB" id="A0A166CTA1"/>
<protein>
    <recommendedName>
        <fullName evidence="3">Toxin HigB-2</fullName>
    </recommendedName>
</protein>
<comment type="caution">
    <text evidence="1">The sequence shown here is derived from an EMBL/GenBank/DDBJ whole genome shotgun (WGS) entry which is preliminary data.</text>
</comment>
<organism evidence="1 2">
    <name type="scientific">Methanobrevibacter cuticularis</name>
    <dbReference type="NCBI Taxonomy" id="47311"/>
    <lineage>
        <taxon>Archaea</taxon>
        <taxon>Methanobacteriati</taxon>
        <taxon>Methanobacteriota</taxon>
        <taxon>Methanomada group</taxon>
        <taxon>Methanobacteria</taxon>
        <taxon>Methanobacteriales</taxon>
        <taxon>Methanobacteriaceae</taxon>
        <taxon>Methanobrevibacter</taxon>
    </lineage>
</organism>
<dbReference type="OrthoDB" id="381379at2157"/>
<sequence length="130" mass="15298">MMTNYVCECFPKFNDEQDDLLKKCKSLKDDVERFKISLIDNIERNNGEIPVKKNSLVHVNGIKSPLPIFKVKKFRCKGIPKGNRSGFRLIFAYDRSVSLIYFIQIYYKKNDNTEMDRKRAKKACDFICDN</sequence>
<dbReference type="EMBL" id="LWMW01000088">
    <property type="protein sequence ID" value="KZX16667.1"/>
    <property type="molecule type" value="Genomic_DNA"/>
</dbReference>
<keyword evidence="2" id="KW-1185">Reference proteome</keyword>
<gene>
    <name evidence="1" type="ORF">MBCUT_07050</name>
</gene>
<proteinExistence type="predicted"/>
<dbReference type="STRING" id="47311.MBCUT_07050"/>
<name>A0A166CTA1_9EURY</name>
<dbReference type="Proteomes" id="UP000077275">
    <property type="component" value="Unassembled WGS sequence"/>
</dbReference>
<evidence type="ECO:0000313" key="1">
    <source>
        <dbReference type="EMBL" id="KZX16667.1"/>
    </source>
</evidence>
<evidence type="ECO:0008006" key="3">
    <source>
        <dbReference type="Google" id="ProtNLM"/>
    </source>
</evidence>
<reference evidence="1 2" key="1">
    <citation type="submission" date="2016-04" db="EMBL/GenBank/DDBJ databases">
        <title>Genome sequence of Methanobrevibacter cuticularis DSM 11139.</title>
        <authorList>
            <person name="Poehlein A."/>
            <person name="Seedorf H."/>
            <person name="Daniel R."/>
        </authorList>
    </citation>
    <scope>NUCLEOTIDE SEQUENCE [LARGE SCALE GENOMIC DNA]</scope>
    <source>
        <strain evidence="1 2">DSM 11139</strain>
    </source>
</reference>
<dbReference type="PATRIC" id="fig|47311.3.peg.784"/>
<dbReference type="RefSeq" id="WP_157082461.1">
    <property type="nucleotide sequence ID" value="NZ_LWMW01000088.1"/>
</dbReference>
<accession>A0A166CTA1</accession>